<dbReference type="SUPFAM" id="SSF50978">
    <property type="entry name" value="WD40 repeat-like"/>
    <property type="match status" value="1"/>
</dbReference>
<dbReference type="Pfam" id="PF25066">
    <property type="entry name" value="TPR_VPS8_2"/>
    <property type="match status" value="1"/>
</dbReference>
<dbReference type="InterPro" id="IPR025941">
    <property type="entry name" value="Vps8_central_dom"/>
</dbReference>
<dbReference type="PANTHER" id="PTHR12616:SF8">
    <property type="entry name" value="VACUOLAR PROTEIN SORTING-ASSOCIATED PROTEIN 8 HOMOLOG"/>
    <property type="match status" value="1"/>
</dbReference>
<evidence type="ECO:0000313" key="5">
    <source>
        <dbReference type="Proteomes" id="UP000275408"/>
    </source>
</evidence>
<dbReference type="Pfam" id="PF23410">
    <property type="entry name" value="Beta-prop_VPS8"/>
    <property type="match status" value="1"/>
</dbReference>
<comment type="caution">
    <text evidence="4">The sequence shown here is derived from an EMBL/GenBank/DDBJ whole genome shotgun (WGS) entry which is preliminary data.</text>
</comment>
<dbReference type="GO" id="GO:0034058">
    <property type="term" value="P:endosomal vesicle fusion"/>
    <property type="evidence" value="ECO:0007669"/>
    <property type="project" value="TreeGrafter"/>
</dbReference>
<feature type="domain" description="Vacuolar protein sorting-associated protein 8 central" evidence="2">
    <location>
        <begin position="559"/>
        <end position="741"/>
    </location>
</feature>
<dbReference type="STRING" id="46731.A0A3M6TLF7"/>
<gene>
    <name evidence="4" type="ORF">pdam_00017314</name>
</gene>
<dbReference type="InterPro" id="IPR059070">
    <property type="entry name" value="TPR_VPS8_2"/>
</dbReference>
<dbReference type="InterPro" id="IPR015943">
    <property type="entry name" value="WD40/YVTN_repeat-like_dom_sf"/>
</dbReference>
<dbReference type="GO" id="GO:0005770">
    <property type="term" value="C:late endosome"/>
    <property type="evidence" value="ECO:0007669"/>
    <property type="project" value="TreeGrafter"/>
</dbReference>
<dbReference type="GO" id="GO:0006623">
    <property type="term" value="P:protein targeting to vacuole"/>
    <property type="evidence" value="ECO:0007669"/>
    <property type="project" value="InterPro"/>
</dbReference>
<dbReference type="OrthoDB" id="289913at2759"/>
<evidence type="ECO:0000256" key="1">
    <source>
        <dbReference type="ARBA" id="ARBA00009422"/>
    </source>
</evidence>
<dbReference type="Gene3D" id="2.130.10.10">
    <property type="entry name" value="YVTN repeat-like/Quinoprotein amine dehydrogenase"/>
    <property type="match status" value="1"/>
</dbReference>
<comment type="similarity">
    <text evidence="1">Belongs to the VPS8 family.</text>
</comment>
<dbReference type="Pfam" id="PF12816">
    <property type="entry name" value="TPR_Vps8"/>
    <property type="match status" value="1"/>
</dbReference>
<dbReference type="InterPro" id="IPR036322">
    <property type="entry name" value="WD40_repeat_dom_sf"/>
</dbReference>
<dbReference type="GO" id="GO:0030897">
    <property type="term" value="C:HOPS complex"/>
    <property type="evidence" value="ECO:0007669"/>
    <property type="project" value="TreeGrafter"/>
</dbReference>
<protein>
    <submittedName>
        <fullName evidence="4">Uncharacterized protein</fullName>
    </submittedName>
</protein>
<keyword evidence="5" id="KW-1185">Reference proteome</keyword>
<dbReference type="Proteomes" id="UP000275408">
    <property type="component" value="Unassembled WGS sequence"/>
</dbReference>
<sequence>MADDTKEETSVLEGLLSTSDHLESLESLDPAFTTNTGSFRQRHVSDSKDEDIISLEDDPDLANILENQALSSSLDLDLGSGNKVKKTKHGSVLRHVVLKSVSSQMVSASARVDAGLPTAMAVSSLICIGTSHGVVLVFDPQQTLKLVLGNTSLGAEYGAVTALGINMECTRLLCGHARGQITMWDLQSGKLLRQIADAHPMGSAVLHVMFTDDPTVAICSDSGGSVFVLSFNRGEVCMMAPLHLHEGMKEHPLYEQSLLALATLTKVLVLTLKPELEVLFTHTLKGPADSLPLLAWQFAIIQVESRKVIDPVLAFGRGTEIFFYQAHSQGEKQVRFMFLQRFESSYKLTALHWLNPQVIATVDALERVHVIDVRSMEELEVLDLSSVQLVYSSSYFKSLSTGGNVSKALVAASEHSCYQTVVVFNGQQLLLGVKSVHVLTLRNWRDRIEVFVKQNNFLDALELALSFYDGTAMAVIGLIGNKEQRSTEIAAQIEELLLAYVDITVFVNCPKTRDTKELRDYFKEMVPIFIKYSLAIKNMDLLFREIYDKFCEDPVGKIVFLESLEPHILADKLTSLSPIVMKEFIEHYNQQNKLKDVESCLMHLDVTNLDIHQMVKLCWAHGLYDAIFYVYNRGMRDYTTPLEELINVLKGTVQARTPFEDSDLSLGNKLLVYISCCLAGQAFPVGSIPEDYALDVKKEVFNCITTQNTKDGFESEPSYPRLRVLLHFDTQEFLNVLSMAFERKDFDDNFDGPSGVTRRQYLVNILLDVMVQDTGFTVLEYLANPDDDSRHEERQQALLELWNAGGLKQFDDARILVLAENAKFYRVCEMLYERKRQFSKVLSCYFRDSYREHQVFTYVHCVMSEDVYTDLEREELKEATLNSLQSFLSIDCGKTAQMILTEFPDILTSVIRQLEGQSTVQYEFLKGVFENKSQTPSRPEDTPDAEVHEKYIELMCRYQPDLVHSYLRNTENYRLEETLAIVRQFNNTYATSYLLEKAGDIHGAFQLLLEGSLPEIRKLTTNIEAVLLGVLIPLCQRNSGRLEETDREALWFPLLETVMAPQRKCKDTTSAYFLAFKDQTRHVLNSMMGYISLPAILQKIMQDPTYSTGKFGEIKELILGMLDTYTYESTLLKTTNKLLSGDLHSSLSHLKNQSNHGMTPKSSRCCICHRLYTDDTASGQRDDLLIYR</sequence>
<accession>A0A3M6TLF7</accession>
<dbReference type="PANTHER" id="PTHR12616">
    <property type="entry name" value="VACUOLAR PROTEIN SORTING VPS41"/>
    <property type="match status" value="1"/>
</dbReference>
<dbReference type="EMBL" id="RCHS01003414">
    <property type="protein sequence ID" value="RMX42196.1"/>
    <property type="molecule type" value="Genomic_DNA"/>
</dbReference>
<organism evidence="4 5">
    <name type="scientific">Pocillopora damicornis</name>
    <name type="common">Cauliflower coral</name>
    <name type="synonym">Millepora damicornis</name>
    <dbReference type="NCBI Taxonomy" id="46731"/>
    <lineage>
        <taxon>Eukaryota</taxon>
        <taxon>Metazoa</taxon>
        <taxon>Cnidaria</taxon>
        <taxon>Anthozoa</taxon>
        <taxon>Hexacorallia</taxon>
        <taxon>Scleractinia</taxon>
        <taxon>Astrocoeniina</taxon>
        <taxon>Pocilloporidae</taxon>
        <taxon>Pocillopora</taxon>
    </lineage>
</organism>
<reference evidence="4 5" key="1">
    <citation type="journal article" date="2018" name="Sci. Rep.">
        <title>Comparative analysis of the Pocillopora damicornis genome highlights role of immune system in coral evolution.</title>
        <authorList>
            <person name="Cunning R."/>
            <person name="Bay R.A."/>
            <person name="Gillette P."/>
            <person name="Baker A.C."/>
            <person name="Traylor-Knowles N."/>
        </authorList>
    </citation>
    <scope>NUCLEOTIDE SEQUENCE [LARGE SCALE GENOMIC DNA]</scope>
    <source>
        <strain evidence="4">RSMAS</strain>
        <tissue evidence="4">Whole animal</tissue>
    </source>
</reference>
<feature type="domain" description="VPS8-like TPR-like repeats" evidence="3">
    <location>
        <begin position="1090"/>
        <end position="1152"/>
    </location>
</feature>
<dbReference type="InterPro" id="IPR045111">
    <property type="entry name" value="Vps41/Vps8"/>
</dbReference>
<name>A0A3M6TLF7_POCDA</name>
<dbReference type="Pfam" id="PF23556">
    <property type="entry name" value="TPR_Vps41"/>
    <property type="match status" value="1"/>
</dbReference>
<dbReference type="AlphaFoldDB" id="A0A3M6TLF7"/>
<evidence type="ECO:0000259" key="3">
    <source>
        <dbReference type="Pfam" id="PF25066"/>
    </source>
</evidence>
<proteinExistence type="inferred from homology"/>
<evidence type="ECO:0000259" key="2">
    <source>
        <dbReference type="Pfam" id="PF12816"/>
    </source>
</evidence>
<evidence type="ECO:0000313" key="4">
    <source>
        <dbReference type="EMBL" id="RMX42196.1"/>
    </source>
</evidence>